<dbReference type="Proteomes" id="UP001148838">
    <property type="component" value="Unassembled WGS sequence"/>
</dbReference>
<organism evidence="1 2">
    <name type="scientific">Periplaneta americana</name>
    <name type="common">American cockroach</name>
    <name type="synonym">Blatta americana</name>
    <dbReference type="NCBI Taxonomy" id="6978"/>
    <lineage>
        <taxon>Eukaryota</taxon>
        <taxon>Metazoa</taxon>
        <taxon>Ecdysozoa</taxon>
        <taxon>Arthropoda</taxon>
        <taxon>Hexapoda</taxon>
        <taxon>Insecta</taxon>
        <taxon>Pterygota</taxon>
        <taxon>Neoptera</taxon>
        <taxon>Polyneoptera</taxon>
        <taxon>Dictyoptera</taxon>
        <taxon>Blattodea</taxon>
        <taxon>Blattoidea</taxon>
        <taxon>Blattidae</taxon>
        <taxon>Blattinae</taxon>
        <taxon>Periplaneta</taxon>
    </lineage>
</organism>
<dbReference type="PANTHER" id="PTHR46060">
    <property type="entry name" value="MARINER MOS1 TRANSPOSASE-LIKE PROTEIN"/>
    <property type="match status" value="1"/>
</dbReference>
<dbReference type="InterPro" id="IPR052709">
    <property type="entry name" value="Transposase-MT_Hybrid"/>
</dbReference>
<evidence type="ECO:0000313" key="2">
    <source>
        <dbReference type="Proteomes" id="UP001148838"/>
    </source>
</evidence>
<proteinExistence type="predicted"/>
<keyword evidence="2" id="KW-1185">Reference proteome</keyword>
<reference evidence="1 2" key="1">
    <citation type="journal article" date="2022" name="Allergy">
        <title>Genome assembly and annotation of Periplaneta americana reveal a comprehensive cockroach allergen profile.</title>
        <authorList>
            <person name="Wang L."/>
            <person name="Xiong Q."/>
            <person name="Saelim N."/>
            <person name="Wang L."/>
            <person name="Nong W."/>
            <person name="Wan A.T."/>
            <person name="Shi M."/>
            <person name="Liu X."/>
            <person name="Cao Q."/>
            <person name="Hui J.H.L."/>
            <person name="Sookrung N."/>
            <person name="Leung T.F."/>
            <person name="Tungtrongchitr A."/>
            <person name="Tsui S.K.W."/>
        </authorList>
    </citation>
    <scope>NUCLEOTIDE SEQUENCE [LARGE SCALE GENOMIC DNA]</scope>
    <source>
        <strain evidence="1">PWHHKU_190912</strain>
    </source>
</reference>
<dbReference type="Gene3D" id="3.30.420.10">
    <property type="entry name" value="Ribonuclease H-like superfamily/Ribonuclease H"/>
    <property type="match status" value="1"/>
</dbReference>
<sequence>MGCGASFQCKKELQVGINSRIIRQSSQPEASAPASCSGQCVHHLHGSAPSQPSVSLRQLREPGDGIAGIAADSLRINGAIRQFKQIARGKNARQCHTAFLEACGRETSLYRTLVRRAHAFRNGREDVHQKLGAGRPQSASDDVHVNVVIALLEEHRCWTCIELAREVGIAPVPAGNHVNGAYYSYFLEHHLRPAVHRERPNLLNSHPIVLLDGVRSHIANPVVNLLRRWNWEILEHPPYSPDESM</sequence>
<dbReference type="PANTHER" id="PTHR46060:SF1">
    <property type="entry name" value="MARINER MOS1 TRANSPOSASE-LIKE PROTEIN"/>
    <property type="match status" value="1"/>
</dbReference>
<protein>
    <recommendedName>
        <fullName evidence="3">Transposase</fullName>
    </recommendedName>
</protein>
<dbReference type="EMBL" id="JAJSOF020000015">
    <property type="protein sequence ID" value="KAJ4441535.1"/>
    <property type="molecule type" value="Genomic_DNA"/>
</dbReference>
<evidence type="ECO:0008006" key="3">
    <source>
        <dbReference type="Google" id="ProtNLM"/>
    </source>
</evidence>
<dbReference type="InterPro" id="IPR036397">
    <property type="entry name" value="RNaseH_sf"/>
</dbReference>
<accession>A0ABQ8T4W1</accession>
<comment type="caution">
    <text evidence="1">The sequence shown here is derived from an EMBL/GenBank/DDBJ whole genome shotgun (WGS) entry which is preliminary data.</text>
</comment>
<gene>
    <name evidence="1" type="ORF">ANN_11391</name>
</gene>
<evidence type="ECO:0000313" key="1">
    <source>
        <dbReference type="EMBL" id="KAJ4441535.1"/>
    </source>
</evidence>
<name>A0ABQ8T4W1_PERAM</name>